<sequence length="204" mass="23297">MQSKKYTLKKDSKTIVVKMSKQLPIIKASPKSKINFELYKGTSLISTRSSNKVKVSKSLNTLNRIEKTGTKSFIRRSPFDTSLLASVPRNPINYNIRYLKEDSTQLDDKNIIETPSDSLKPSDQDNKLPHIIANEYENYLLYNIFLPAISSTKKRSITSNRENSKQENDVSKLFSDTPPNCSPYILRIIQKSNAKKAINQDIHK</sequence>
<protein>
    <submittedName>
        <fullName evidence="2">Uncharacterized protein</fullName>
    </submittedName>
</protein>
<proteinExistence type="predicted"/>
<keyword evidence="3" id="KW-1185">Reference proteome</keyword>
<name>A0A1R2CJJ1_9CILI</name>
<gene>
    <name evidence="2" type="ORF">SteCoe_8745</name>
</gene>
<evidence type="ECO:0000256" key="1">
    <source>
        <dbReference type="SAM" id="MobiDB-lite"/>
    </source>
</evidence>
<reference evidence="2 3" key="1">
    <citation type="submission" date="2016-11" db="EMBL/GenBank/DDBJ databases">
        <title>The macronuclear genome of Stentor coeruleus: a giant cell with tiny introns.</title>
        <authorList>
            <person name="Slabodnick M."/>
            <person name="Ruby J.G."/>
            <person name="Reiff S.B."/>
            <person name="Swart E.C."/>
            <person name="Gosai S."/>
            <person name="Prabakaran S."/>
            <person name="Witkowska E."/>
            <person name="Larue G.E."/>
            <person name="Fisher S."/>
            <person name="Freeman R.M."/>
            <person name="Gunawardena J."/>
            <person name="Chu W."/>
            <person name="Stover N.A."/>
            <person name="Gregory B.D."/>
            <person name="Nowacki M."/>
            <person name="Derisi J."/>
            <person name="Roy S.W."/>
            <person name="Marshall W.F."/>
            <person name="Sood P."/>
        </authorList>
    </citation>
    <scope>NUCLEOTIDE SEQUENCE [LARGE SCALE GENOMIC DNA]</scope>
    <source>
        <strain evidence="2">WM001</strain>
    </source>
</reference>
<evidence type="ECO:0000313" key="3">
    <source>
        <dbReference type="Proteomes" id="UP000187209"/>
    </source>
</evidence>
<dbReference type="AlphaFoldDB" id="A0A1R2CJJ1"/>
<feature type="region of interest" description="Disordered" evidence="1">
    <location>
        <begin position="155"/>
        <end position="176"/>
    </location>
</feature>
<comment type="caution">
    <text evidence="2">The sequence shown here is derived from an EMBL/GenBank/DDBJ whole genome shotgun (WGS) entry which is preliminary data.</text>
</comment>
<accession>A0A1R2CJJ1</accession>
<organism evidence="2 3">
    <name type="scientific">Stentor coeruleus</name>
    <dbReference type="NCBI Taxonomy" id="5963"/>
    <lineage>
        <taxon>Eukaryota</taxon>
        <taxon>Sar</taxon>
        <taxon>Alveolata</taxon>
        <taxon>Ciliophora</taxon>
        <taxon>Postciliodesmatophora</taxon>
        <taxon>Heterotrichea</taxon>
        <taxon>Heterotrichida</taxon>
        <taxon>Stentoridae</taxon>
        <taxon>Stentor</taxon>
    </lineage>
</organism>
<dbReference type="Proteomes" id="UP000187209">
    <property type="component" value="Unassembled WGS sequence"/>
</dbReference>
<dbReference type="EMBL" id="MPUH01000133">
    <property type="protein sequence ID" value="OMJ89120.1"/>
    <property type="molecule type" value="Genomic_DNA"/>
</dbReference>
<evidence type="ECO:0000313" key="2">
    <source>
        <dbReference type="EMBL" id="OMJ89120.1"/>
    </source>
</evidence>